<protein>
    <submittedName>
        <fullName evidence="1">Uncharacterized protein</fullName>
    </submittedName>
</protein>
<keyword evidence="2" id="KW-1185">Reference proteome</keyword>
<comment type="caution">
    <text evidence="1">The sequence shown here is derived from an EMBL/GenBank/DDBJ whole genome shotgun (WGS) entry which is preliminary data.</text>
</comment>
<reference evidence="1" key="1">
    <citation type="submission" date="2023-04" db="EMBL/GenBank/DDBJ databases">
        <title>A chromosome-level genome assembly of the parasitoid wasp Eretmocerus hayati.</title>
        <authorList>
            <person name="Zhong Y."/>
            <person name="Liu S."/>
            <person name="Liu Y."/>
        </authorList>
    </citation>
    <scope>NUCLEOTIDE SEQUENCE</scope>
    <source>
        <strain evidence="1">ZJU_SS_LIU_2023</strain>
    </source>
</reference>
<sequence length="2733" mass="313715">MVRCEERLGVLLVLLTLFRIQTCQVAVVDVPTGIKDANQDQHFLSINDEFRLPDSLIPESYDIKYNSISLEDFKYSGSVRIRIKVIKETREIVLHKGQINTTVSSVFQTYPKSEALQVVTSNYNITTQKFSIVMSKPLVVSSVINVNLGFDGILRDDNIGFYRSSYFEKDGSQKWLAATQFNDVHTRHAFPCFDEPALKATFNISIKVPSGYKCLGNMPFEITGGNIWCRFQSTVKMSTYLVAFVISDFESFENSNSTATPAMRVWSRHDVVNQGEYGLGIGQSAVKFLETKFDEEYQLPKLDMVAIPDFAAGAMENWGLVTYREGNLLYHENVSSNANKQRVASVIVHEVSHMWFGNLVTPEWWSCMWLSEGFATFFEYMATNEVEKNWRMDKQFVVEEHQAALEADGNEDSVPMTRRASTQQLIGKSGGTITYAKGGSIIRMMEHAFGTDVFYGALRLYLKDNKYGSATPTQLWSAFQKVIDKKNPNSGLLVSAIMKNWTEEPGYPYVNVTIKGDKIILEQERFFLRKPNKTSSSTIWMIPITFRSSSQNTDDSTKPQYWFEDAKVEVDNSFKNDDWFILNVQSAGYYRVNYDRSSWDKIIKVLTSGEHEKIHVVNRAAILDDLLSLARAELVDYKLALTAVSYLRNETDYLPFKSALKGLDYLRKIFSTSQGDRTFKEFMRSLLSKTYKKLSFIDDKDDDQLKILLRREIIDQACKVDHPECIYRAQQQFADWKNNQIPVPKNRRLTVYCTGLKYGTPSDWEFLWRQYLKLDVAAEQGTILTALGCSTNTTILRNYLLSALAGFEKSRIRKQDISTLFTAAHSSSYLNAQFMLGFVENNYEKIHEYHKNNGKIENIITEILKNFPCDKFVNKVQEIMNKIADLKDIKENVEKAVEIARYDIEWFKRKSKSIIDWIKADRDGDGFENTKAYRLPGNVIPTSYAIHLTPYIEPGKFNFTGRVRINAEVVNSTDVITLHADELTVFDDQLKVSRLDDDQRMNLVVTNITYEETYHFLKIGLGSQIPEGTKISILIHYRGNLTTSMKGFYRSSYTINNETRWLAATQLEPTAARMVFPCFDEPALKATFNISVEAPRGFSVMSNEERVASGSDDTWIFQTTPKMSTYLVAIVVSDFESEGSSNGKRSYRVWGNPVAKKYKQLKYALEVMNSSVSSFEEKFSISYELPKMDMVALPDFKSGAMENWGLLTYRETALLYDHEYMSPVTSKQSIRNVISHEITHQWFGDLVSPLWWDYLWLSEGFARYFQYHAHSVNETSWNLENQFVVDHLQMSFGKDASKSTHSVTANVYSPVEIKDIFDSISYGKAASLIRMLEKLVGQEIFYKALSNYLESCKHSTGAPELLFKAFQDEMKSQKKEKFDVAEVMNSWTTQPGFPVLSVNFSYDSEKVHLSQSRFHLRPPANETDKSTWIIPINWATKSNPNFNTVDSVIWMENENVKEVSFKRKPDDWVILNIQQLGYYRVNYDEKMWIRIIATLRSEGFSIIHEVNRASLIDDMFNLAKVGLVDYDLVFSAFLYLRNETALVPWKAALANLNYFRQRFTGRPEIYGHFKNFVIHLLEPLYNHLKFDDAVDDSHTKLLLRKMALEWLCDLGFEECIIRARKLFEDHRKGNCIPPNKRSIVYSTAVKYGSFENWKYLWKKFKGADNATEKLTIMEALTHSQKPDIVKKLLSLASHEGTEVRLQDADKVFSQIVSKGPVGVETTLNFISDNYIQMREYFGGDGTTKSILSGIGLRLTTPSLKAKFKEIVKRAPEDMPTIAESLQSYLKRDSYEMTWYSTYGSKIFRWLDEYDSINQNQTDLYRLPKSVMPQSYDIYIQPNFENFSFTGNTSIDVKIVQNTFQIVLHHKKLTSVKLDMVPTSFKILGDHKHNNTTDKLKIYFAQLLTAGSTLQLRFKFGGTLEDETIGFYKSYYLDQKGNKRWLATTQFEPTFARHAFPCFDEPSFKANFTVHLAKPTGYITLTNMGSRAVEQRVGDVVWDHYKPSPKMSTYTLAFIVSDFIKAPVNGSNVVIWGRKDLEKYLTEASMIGHESLKHLNHFTLIPYPLEEMNMVAVPDLEGEAMENWGLVTFREYGLAYDESAISAQNLRWAALTISHELSHMWFGNLVTCDWWDYLWLNEGFATFFQSFICDKIKPDWHLMDQFVTNEVHNAMLTDSSRSHAITSTVLTPSQIVDVFDTISYDKAGSVLRMFYKSFGWWVFSEAVHNYLNARKYSTARPEHLIEAFQARLDYWGIMGNPPKTLDAKTIMESWLSQPGYPVVNATRVGDTVTLTQERFLTSLNPSPEVKNVTYWIPITYTSESALSSISTDPKLWLGNVTTKIDLPVGDSWYLLNVEEVGFYRVNYDKGNWERLVKLLNSDHFTKLSVPNRAQIIDDSLNLARAGYIDFEIALRATQYLTRETNYVPWQSFFKAIGYVASRVRGNGEIEKLFANYVRSLVEEPYKKIGFNESNSRNSHMDQLLREIILINACKYGYEDCAKESKIILDRKGVTPNIASAVYCSHIEHGSIQDWDAVWKNYGEAILSTDQIMFLQSLGCSKDSKILQKYLDLIVDPDSGIRKQDLDTAFKSVYSYSQIGLATAMEYFEKNLEKLNKRYGNWDEVGSLFKNLANHISTKEEHDKFGNFVKTTSVHEIKQTLQKALVKVNSNMAWFERSSVKILSWLRENYPGQKLPDPEPGIGDGLSASTEVIIILTACTVIVVGLIVGLSVWYRRSTR</sequence>
<evidence type="ECO:0000313" key="2">
    <source>
        <dbReference type="Proteomes" id="UP001239111"/>
    </source>
</evidence>
<proteinExistence type="predicted"/>
<gene>
    <name evidence="1" type="ORF">QAD02_017745</name>
</gene>
<dbReference type="EMBL" id="CM056741">
    <property type="protein sequence ID" value="KAJ8681953.1"/>
    <property type="molecule type" value="Genomic_DNA"/>
</dbReference>
<name>A0ACC2PEQ3_9HYME</name>
<organism evidence="1 2">
    <name type="scientific">Eretmocerus hayati</name>
    <dbReference type="NCBI Taxonomy" id="131215"/>
    <lineage>
        <taxon>Eukaryota</taxon>
        <taxon>Metazoa</taxon>
        <taxon>Ecdysozoa</taxon>
        <taxon>Arthropoda</taxon>
        <taxon>Hexapoda</taxon>
        <taxon>Insecta</taxon>
        <taxon>Pterygota</taxon>
        <taxon>Neoptera</taxon>
        <taxon>Endopterygota</taxon>
        <taxon>Hymenoptera</taxon>
        <taxon>Apocrita</taxon>
        <taxon>Proctotrupomorpha</taxon>
        <taxon>Chalcidoidea</taxon>
        <taxon>Aphelinidae</taxon>
        <taxon>Aphelininae</taxon>
        <taxon>Eretmocerus</taxon>
    </lineage>
</organism>
<dbReference type="Proteomes" id="UP001239111">
    <property type="component" value="Chromosome 1"/>
</dbReference>
<accession>A0ACC2PEQ3</accession>
<evidence type="ECO:0000313" key="1">
    <source>
        <dbReference type="EMBL" id="KAJ8681953.1"/>
    </source>
</evidence>